<accession>A0A964BSN9</accession>
<dbReference type="EMBL" id="JADWDC010000034">
    <property type="protein sequence ID" value="MCC0178056.1"/>
    <property type="molecule type" value="Genomic_DNA"/>
</dbReference>
<name>A0A964BSN9_9CYAN</name>
<sequence length="98" mass="11501">MSKISQDWLSHNEQEIEQTIEALSRITSRSPGEVKPYLLKLLEHLAPNQTGADPHGKELNYEEWLVEFHQWLDSHKDRGIPVLSDEAMSRESMYPDRW</sequence>
<proteinExistence type="predicted"/>
<dbReference type="Proteomes" id="UP000729733">
    <property type="component" value="Unassembled WGS sequence"/>
</dbReference>
<organism evidence="1 2">
    <name type="scientific">Waterburya agarophytonicola KI4</name>
    <dbReference type="NCBI Taxonomy" id="2874699"/>
    <lineage>
        <taxon>Bacteria</taxon>
        <taxon>Bacillati</taxon>
        <taxon>Cyanobacteriota</taxon>
        <taxon>Cyanophyceae</taxon>
        <taxon>Pleurocapsales</taxon>
        <taxon>Hyellaceae</taxon>
        <taxon>Waterburya</taxon>
        <taxon>Waterburya agarophytonicola</taxon>
    </lineage>
</organism>
<evidence type="ECO:0000313" key="2">
    <source>
        <dbReference type="Proteomes" id="UP000729733"/>
    </source>
</evidence>
<evidence type="ECO:0000313" key="1">
    <source>
        <dbReference type="EMBL" id="MCC0178056.1"/>
    </source>
</evidence>
<comment type="caution">
    <text evidence="1">The sequence shown here is derived from an EMBL/GenBank/DDBJ whole genome shotgun (WGS) entry which is preliminary data.</text>
</comment>
<reference evidence="1" key="1">
    <citation type="journal article" date="2021" name="Antonie Van Leeuwenhoek">
        <title>Draft genome and description of Waterburya agarophytonicola gen. nov. sp. nov. (Pleurocapsales, Cyanobacteria): a seaweed symbiont.</title>
        <authorList>
            <person name="Bonthond G."/>
            <person name="Shalygin S."/>
            <person name="Bayer T."/>
            <person name="Weinberger F."/>
        </authorList>
    </citation>
    <scope>NUCLEOTIDE SEQUENCE</scope>
    <source>
        <strain evidence="1">KI4</strain>
    </source>
</reference>
<gene>
    <name evidence="1" type="ORF">I4641_13810</name>
</gene>
<dbReference type="AlphaFoldDB" id="A0A964BSN9"/>
<keyword evidence="2" id="KW-1185">Reference proteome</keyword>
<dbReference type="RefSeq" id="WP_229641122.1">
    <property type="nucleotide sequence ID" value="NZ_JADWDC010000034.1"/>
</dbReference>
<protein>
    <submittedName>
        <fullName evidence="1">Uncharacterized protein</fullName>
    </submittedName>
</protein>